<organism evidence="4 5">
    <name type="scientific">Simplicispira metamorpha</name>
    <dbReference type="NCBI Taxonomy" id="80881"/>
    <lineage>
        <taxon>Bacteria</taxon>
        <taxon>Pseudomonadati</taxon>
        <taxon>Pseudomonadota</taxon>
        <taxon>Betaproteobacteria</taxon>
        <taxon>Burkholderiales</taxon>
        <taxon>Comamonadaceae</taxon>
        <taxon>Simplicispira</taxon>
    </lineage>
</organism>
<gene>
    <name evidence="4" type="ORF">EV674_101157</name>
</gene>
<evidence type="ECO:0000256" key="2">
    <source>
        <dbReference type="SAM" id="Phobius"/>
    </source>
</evidence>
<name>A0A4R2NH24_9BURK</name>
<feature type="region of interest" description="Disordered" evidence="1">
    <location>
        <begin position="260"/>
        <end position="290"/>
    </location>
</feature>
<dbReference type="InterPro" id="IPR007621">
    <property type="entry name" value="TPM_dom"/>
</dbReference>
<keyword evidence="2" id="KW-1133">Transmembrane helix</keyword>
<evidence type="ECO:0000259" key="3">
    <source>
        <dbReference type="Pfam" id="PF04536"/>
    </source>
</evidence>
<evidence type="ECO:0000313" key="4">
    <source>
        <dbReference type="EMBL" id="TCP20502.1"/>
    </source>
</evidence>
<feature type="compositionally biased region" description="Gly residues" evidence="1">
    <location>
        <begin position="268"/>
        <end position="290"/>
    </location>
</feature>
<dbReference type="PANTHER" id="PTHR30373">
    <property type="entry name" value="UPF0603 PROTEIN YGCG"/>
    <property type="match status" value="1"/>
</dbReference>
<sequence>MPLALIWRALAAILIVAISPCVWAQPLQPVPALVAHAIDRTGTLTATELQVLDERLARFEQEKSTQIVVLLVPTTAPEDIAAYANRVANTWKIGRQNVGDGLLLVVAKNDRKLRIEVAKTLEGAVPDLAARQIMDDAITSRFKQNDYAGGLNAGVEQLFARIRGESLPAPASGDKATDGFDWVDLGIFFFIIVPVGTSIARALLGRVAGSLLMGAATGIIAYLVTASILGALGAALLAMVWGAPSRGNSRGGGLLGGTGWSSGSSSGSSGGGFSSGGGGDFGGGGASGDW</sequence>
<feature type="transmembrane region" description="Helical" evidence="2">
    <location>
        <begin position="185"/>
        <end position="204"/>
    </location>
</feature>
<dbReference type="Proteomes" id="UP000295182">
    <property type="component" value="Unassembled WGS sequence"/>
</dbReference>
<feature type="domain" description="TPM" evidence="3">
    <location>
        <begin position="38"/>
        <end position="160"/>
    </location>
</feature>
<dbReference type="Gene3D" id="3.10.310.50">
    <property type="match status" value="1"/>
</dbReference>
<dbReference type="OrthoDB" id="9810918at2"/>
<dbReference type="EMBL" id="SLXH01000001">
    <property type="protein sequence ID" value="TCP20502.1"/>
    <property type="molecule type" value="Genomic_DNA"/>
</dbReference>
<feature type="transmembrane region" description="Helical" evidence="2">
    <location>
        <begin position="211"/>
        <end position="241"/>
    </location>
</feature>
<reference evidence="4 5" key="1">
    <citation type="submission" date="2019-03" db="EMBL/GenBank/DDBJ databases">
        <title>Genomic Encyclopedia of Type Strains, Phase IV (KMG-IV): sequencing the most valuable type-strain genomes for metagenomic binning, comparative biology and taxonomic classification.</title>
        <authorList>
            <person name="Goeker M."/>
        </authorList>
    </citation>
    <scope>NUCLEOTIDE SEQUENCE [LARGE SCALE GENOMIC DNA]</scope>
    <source>
        <strain evidence="4 5">DSM 1837</strain>
    </source>
</reference>
<dbReference type="RefSeq" id="WP_119014658.1">
    <property type="nucleotide sequence ID" value="NZ_QXNC01000045.1"/>
</dbReference>
<keyword evidence="2" id="KW-0812">Transmembrane</keyword>
<evidence type="ECO:0000256" key="1">
    <source>
        <dbReference type="SAM" id="MobiDB-lite"/>
    </source>
</evidence>
<protein>
    <recommendedName>
        <fullName evidence="3">TPM domain-containing protein</fullName>
    </recommendedName>
</protein>
<evidence type="ECO:0000313" key="5">
    <source>
        <dbReference type="Proteomes" id="UP000295182"/>
    </source>
</evidence>
<comment type="caution">
    <text evidence="4">The sequence shown here is derived from an EMBL/GenBank/DDBJ whole genome shotgun (WGS) entry which is preliminary data.</text>
</comment>
<dbReference type="AlphaFoldDB" id="A0A4R2NH24"/>
<accession>A0A4R2NH24</accession>
<keyword evidence="5" id="KW-1185">Reference proteome</keyword>
<dbReference type="Pfam" id="PF04536">
    <property type="entry name" value="TPM_phosphatase"/>
    <property type="match status" value="1"/>
</dbReference>
<dbReference type="PANTHER" id="PTHR30373:SF2">
    <property type="entry name" value="UPF0603 PROTEIN YGCG"/>
    <property type="match status" value="1"/>
</dbReference>
<proteinExistence type="predicted"/>
<keyword evidence="2" id="KW-0472">Membrane</keyword>